<name>A0A176VK83_MARPO</name>
<dbReference type="GO" id="GO:0019427">
    <property type="term" value="P:acetyl-CoA biosynthetic process from acetate"/>
    <property type="evidence" value="ECO:0007669"/>
    <property type="project" value="InterPro"/>
</dbReference>
<dbReference type="NCBIfam" id="TIGR02188">
    <property type="entry name" value="Ac_CoA_lig_AcsA"/>
    <property type="match status" value="1"/>
</dbReference>
<gene>
    <name evidence="10" type="ORF">AXG93_868s1380</name>
    <name evidence="9" type="ORF">Mp_3g22910</name>
</gene>
<dbReference type="EC" id="6.2.1.1" evidence="5"/>
<dbReference type="EMBL" id="LVLJ01003476">
    <property type="protein sequence ID" value="OAE21300.1"/>
    <property type="molecule type" value="Genomic_DNA"/>
</dbReference>
<dbReference type="Pfam" id="PF00501">
    <property type="entry name" value="AMP-binding"/>
    <property type="match status" value="1"/>
</dbReference>
<evidence type="ECO:0000313" key="11">
    <source>
        <dbReference type="Proteomes" id="UP000077202"/>
    </source>
</evidence>
<evidence type="ECO:0000256" key="4">
    <source>
        <dbReference type="ARBA" id="ARBA00022840"/>
    </source>
</evidence>
<dbReference type="InterPro" id="IPR025110">
    <property type="entry name" value="AMP-bd_C"/>
</dbReference>
<evidence type="ECO:0000256" key="5">
    <source>
        <dbReference type="RuleBase" id="RU361147"/>
    </source>
</evidence>
<evidence type="ECO:0000313" key="10">
    <source>
        <dbReference type="EMBL" id="OAE21300.1"/>
    </source>
</evidence>
<dbReference type="Proteomes" id="UP000077202">
    <property type="component" value="Unassembled WGS sequence"/>
</dbReference>
<dbReference type="Gene3D" id="3.40.50.12780">
    <property type="entry name" value="N-terminal domain of ligase-like"/>
    <property type="match status" value="1"/>
</dbReference>
<dbReference type="FunFam" id="3.40.50.12780:FF:000001">
    <property type="entry name" value="Acetyl-coenzyme A synthetase"/>
    <property type="match status" value="1"/>
</dbReference>
<proteinExistence type="inferred from homology"/>
<dbReference type="Proteomes" id="UP001162541">
    <property type="component" value="Chromosome 3"/>
</dbReference>
<sequence length="698" mass="77665">MDPVAERRLRRMLEHLVAPQLSTVSLDRSVCLSQTANANAAQEDVVYVPGDFARKSLISSRSQYEELYNEAIADPNAFWGRVAAGYFWQKLWDTSKPICNYNFDADKGPVFVEWFKGGYTNVCYNALDRHVLAGHGHQMCFLWEGNDPGQNAYLTYSDVLKKVCQVANFLRARGVKKGDRVCIYMSMICELPIAMLACARIGAVHSVVFGGFSSESLAGRILDCQAKVLLTCSGGRRANKVLPLKQIVDDALQICLKEGNFRVETCLVYDNSFAIPRQNVPWVQGRDVWWQETISQFSVDSPVEWMEAEEPLFMLYTSGSTGKPKGLIHTVGGYMVYAGLTFKHAFDHQAGDIFWCTADCGWITGHTYVAYGPLLNRATSVIFEGVPTFPDAGRWWQIIDKYQVSILYAAPTAIRTLAAQGDEIVRKYSRKSLRLLGSVGEPISPKTWQWFYDVVGDSRCPIVDTWWQTETGGCMIFSLPGAWPMKPGCASLPFFGVQPVILDQEGKEQHGPCEGYLCIKAPWPGVARTVFGDHERYENTYFKTWKGLYTTGDGCRRDADGFIWITGRVDDVLNVSGHRISTGEVEGALVSHPLCTEAAVVGYDHEVKGQAIYAFVSLSHDATPSDALKKQLQDAVRKQIGAFAAPDVIHWAVGLPKTRSGKIMRRILRKIAARQFNDIGDTSSLADPSVVDQLIKGM</sequence>
<dbReference type="AlphaFoldDB" id="A0A176VK83"/>
<reference evidence="12" key="3">
    <citation type="journal article" date="2020" name="Curr. Biol.">
        <title>Chromatin organization in early land plants reveals an ancestral association between H3K27me3, transposons, and constitutive heterochromatin.</title>
        <authorList>
            <person name="Montgomery S.A."/>
            <person name="Tanizawa Y."/>
            <person name="Galik B."/>
            <person name="Wang N."/>
            <person name="Ito T."/>
            <person name="Mochizuki T."/>
            <person name="Akimcheva S."/>
            <person name="Bowman J.L."/>
            <person name="Cognat V."/>
            <person name="Marechal-Drouard L."/>
            <person name="Ekker H."/>
            <person name="Hong S.F."/>
            <person name="Kohchi T."/>
            <person name="Lin S.S."/>
            <person name="Liu L.D."/>
            <person name="Nakamura Y."/>
            <person name="Valeeva L.R."/>
            <person name="Shakirov E.V."/>
            <person name="Shippen D.E."/>
            <person name="Wei W.L."/>
            <person name="Yagura M."/>
            <person name="Yamaoka S."/>
            <person name="Yamato K.T."/>
            <person name="Liu C."/>
            <person name="Berger F."/>
        </authorList>
    </citation>
    <scope>NUCLEOTIDE SEQUENCE [LARGE SCALE GENOMIC DNA]</scope>
    <source>
        <strain evidence="12">Tak-1</strain>
    </source>
</reference>
<accession>A0A176VK83</accession>
<dbReference type="InterPro" id="IPR020845">
    <property type="entry name" value="AMP-binding_CS"/>
</dbReference>
<dbReference type="Pfam" id="PF16177">
    <property type="entry name" value="ACAS_N"/>
    <property type="match status" value="1"/>
</dbReference>
<evidence type="ECO:0000259" key="7">
    <source>
        <dbReference type="Pfam" id="PF13193"/>
    </source>
</evidence>
<evidence type="ECO:0000259" key="8">
    <source>
        <dbReference type="Pfam" id="PF16177"/>
    </source>
</evidence>
<evidence type="ECO:0000313" key="9">
    <source>
        <dbReference type="EMBL" id="BBN06653.1"/>
    </source>
</evidence>
<keyword evidence="4 5" id="KW-0067">ATP-binding</keyword>
<evidence type="ECO:0000256" key="3">
    <source>
        <dbReference type="ARBA" id="ARBA00022741"/>
    </source>
</evidence>
<dbReference type="InterPro" id="IPR000873">
    <property type="entry name" value="AMP-dep_synth/lig_dom"/>
</dbReference>
<protein>
    <recommendedName>
        <fullName evidence="5">Acetyl-coenzyme A synthetase</fullName>
        <ecNumber evidence="5">6.2.1.1</ecNumber>
    </recommendedName>
</protein>
<dbReference type="GO" id="GO:0003987">
    <property type="term" value="F:acetate-CoA ligase activity"/>
    <property type="evidence" value="ECO:0007669"/>
    <property type="project" value="UniProtKB-UniRule"/>
</dbReference>
<dbReference type="GO" id="GO:0016208">
    <property type="term" value="F:AMP binding"/>
    <property type="evidence" value="ECO:0007669"/>
    <property type="project" value="InterPro"/>
</dbReference>
<evidence type="ECO:0000256" key="2">
    <source>
        <dbReference type="ARBA" id="ARBA00022598"/>
    </source>
</evidence>
<dbReference type="GO" id="GO:0005524">
    <property type="term" value="F:ATP binding"/>
    <property type="evidence" value="ECO:0007669"/>
    <property type="project" value="UniProtKB-UniRule"/>
</dbReference>
<evidence type="ECO:0000313" key="12">
    <source>
        <dbReference type="Proteomes" id="UP001162541"/>
    </source>
</evidence>
<comment type="catalytic activity">
    <reaction evidence="5">
        <text>acetate + ATP + CoA = acetyl-CoA + AMP + diphosphate</text>
        <dbReference type="Rhea" id="RHEA:23176"/>
        <dbReference type="ChEBI" id="CHEBI:30089"/>
        <dbReference type="ChEBI" id="CHEBI:30616"/>
        <dbReference type="ChEBI" id="CHEBI:33019"/>
        <dbReference type="ChEBI" id="CHEBI:57287"/>
        <dbReference type="ChEBI" id="CHEBI:57288"/>
        <dbReference type="ChEBI" id="CHEBI:456215"/>
        <dbReference type="EC" id="6.2.1.1"/>
    </reaction>
</comment>
<dbReference type="InterPro" id="IPR042099">
    <property type="entry name" value="ANL_N_sf"/>
</dbReference>
<evidence type="ECO:0000256" key="1">
    <source>
        <dbReference type="ARBA" id="ARBA00006432"/>
    </source>
</evidence>
<organism evidence="10 11">
    <name type="scientific">Marchantia polymorpha subsp. ruderalis</name>
    <dbReference type="NCBI Taxonomy" id="1480154"/>
    <lineage>
        <taxon>Eukaryota</taxon>
        <taxon>Viridiplantae</taxon>
        <taxon>Streptophyta</taxon>
        <taxon>Embryophyta</taxon>
        <taxon>Marchantiophyta</taxon>
        <taxon>Marchantiopsida</taxon>
        <taxon>Marchantiidae</taxon>
        <taxon>Marchantiales</taxon>
        <taxon>Marchantiaceae</taxon>
        <taxon>Marchantia</taxon>
    </lineage>
</organism>
<dbReference type="PANTHER" id="PTHR24095:SF248">
    <property type="entry name" value="ACETYL-COENZYME A SYNTHETASE"/>
    <property type="match status" value="1"/>
</dbReference>
<dbReference type="InterPro" id="IPR045851">
    <property type="entry name" value="AMP-bd_C_sf"/>
</dbReference>
<reference evidence="9" key="2">
    <citation type="journal article" date="2019" name="Curr. Biol.">
        <title>Chromatin organization in early land plants reveals an ancestral association between H3K27me3, transposons, and constitutive heterochromatin.</title>
        <authorList>
            <person name="Montgomery S.A."/>
            <person name="Tanizawa Y."/>
            <person name="Galik B."/>
            <person name="Wang N."/>
            <person name="Ito T."/>
            <person name="Mochizuki T."/>
            <person name="Akimcheva S."/>
            <person name="Bowman J."/>
            <person name="Cognat V."/>
            <person name="Drouard L."/>
            <person name="Ekker H."/>
            <person name="Houng S."/>
            <person name="Kohchi T."/>
            <person name="Lin S."/>
            <person name="Liu L.D."/>
            <person name="Nakamura Y."/>
            <person name="Valeeva L.R."/>
            <person name="Shakirov E.V."/>
            <person name="Shippen D.E."/>
            <person name="Wei W."/>
            <person name="Yagura M."/>
            <person name="Yamaoka S."/>
            <person name="Yamato K.T."/>
            <person name="Liu C."/>
            <person name="Berger F."/>
        </authorList>
    </citation>
    <scope>NUCLEOTIDE SEQUENCE [LARGE SCALE GENOMIC DNA]</scope>
    <source>
        <strain evidence="9">Tak-1</strain>
    </source>
</reference>
<keyword evidence="3 5" id="KW-0547">Nucleotide-binding</keyword>
<feature type="domain" description="AMP-dependent synthetase/ligase" evidence="6">
    <location>
        <begin position="143"/>
        <end position="527"/>
    </location>
</feature>
<keyword evidence="2 5" id="KW-0436">Ligase</keyword>
<dbReference type="InterPro" id="IPR032387">
    <property type="entry name" value="ACAS_N"/>
</dbReference>
<keyword evidence="11" id="KW-1185">Reference proteome</keyword>
<dbReference type="PANTHER" id="PTHR24095">
    <property type="entry name" value="ACETYL-COENZYME A SYNTHETASE"/>
    <property type="match status" value="1"/>
</dbReference>
<evidence type="ECO:0000259" key="6">
    <source>
        <dbReference type="Pfam" id="PF00501"/>
    </source>
</evidence>
<dbReference type="SUPFAM" id="SSF56801">
    <property type="entry name" value="Acetyl-CoA synthetase-like"/>
    <property type="match status" value="1"/>
</dbReference>
<dbReference type="InterPro" id="IPR011904">
    <property type="entry name" value="Ac_CoA_lig"/>
</dbReference>
<feature type="domain" description="AMP-binding enzyme C-terminal" evidence="7">
    <location>
        <begin position="584"/>
        <end position="662"/>
    </location>
</feature>
<comment type="similarity">
    <text evidence="1 5">Belongs to the ATP-dependent AMP-binding enzyme family.</text>
</comment>
<dbReference type="CDD" id="cd05966">
    <property type="entry name" value="ACS"/>
    <property type="match status" value="1"/>
</dbReference>
<dbReference type="PROSITE" id="PS00455">
    <property type="entry name" value="AMP_BINDING"/>
    <property type="match status" value="1"/>
</dbReference>
<dbReference type="EMBL" id="AP019868">
    <property type="protein sequence ID" value="BBN06653.1"/>
    <property type="molecule type" value="Genomic_DNA"/>
</dbReference>
<dbReference type="Pfam" id="PF13193">
    <property type="entry name" value="AMP-binding_C"/>
    <property type="match status" value="1"/>
</dbReference>
<dbReference type="NCBIfam" id="NF001208">
    <property type="entry name" value="PRK00174.1"/>
    <property type="match status" value="1"/>
</dbReference>
<dbReference type="Gene3D" id="3.30.300.30">
    <property type="match status" value="1"/>
</dbReference>
<dbReference type="FunFam" id="3.30.300.30:FF:000004">
    <property type="entry name" value="Acetyl-coenzyme A synthetase"/>
    <property type="match status" value="1"/>
</dbReference>
<feature type="domain" description="Acetyl-coenzyme A synthetase N-terminal" evidence="8">
    <location>
        <begin position="64"/>
        <end position="126"/>
    </location>
</feature>
<reference evidence="10 11" key="1">
    <citation type="submission" date="2016-03" db="EMBL/GenBank/DDBJ databases">
        <title>Mechanisms controlling the formation of the plant cell surface in tip-growing cells are functionally conserved among land plants.</title>
        <authorList>
            <person name="Honkanen S."/>
            <person name="Jones V.A."/>
            <person name="Morieri G."/>
            <person name="Champion C."/>
            <person name="Hetherington A.J."/>
            <person name="Kelly S."/>
            <person name="Saint-Marcoux D."/>
            <person name="Proust H."/>
            <person name="Prescott H."/>
            <person name="Dolan L."/>
        </authorList>
    </citation>
    <scope>NUCLEOTIDE SEQUENCE [LARGE SCALE GENOMIC DNA]</scope>
    <source>
        <strain evidence="11">cv. Tak-1 and cv. Tak-2</strain>
        <tissue evidence="10">Whole gametophyte</tissue>
    </source>
</reference>